<comment type="caution">
    <text evidence="1">The sequence shown here is derived from an EMBL/GenBank/DDBJ whole genome shotgun (WGS) entry which is preliminary data.</text>
</comment>
<organism evidence="1 2">
    <name type="scientific">Boletus edulis BED1</name>
    <dbReference type="NCBI Taxonomy" id="1328754"/>
    <lineage>
        <taxon>Eukaryota</taxon>
        <taxon>Fungi</taxon>
        <taxon>Dikarya</taxon>
        <taxon>Basidiomycota</taxon>
        <taxon>Agaricomycotina</taxon>
        <taxon>Agaricomycetes</taxon>
        <taxon>Agaricomycetidae</taxon>
        <taxon>Boletales</taxon>
        <taxon>Boletineae</taxon>
        <taxon>Boletaceae</taxon>
        <taxon>Boletoideae</taxon>
        <taxon>Boletus</taxon>
    </lineage>
</organism>
<evidence type="ECO:0000313" key="1">
    <source>
        <dbReference type="EMBL" id="KAF8438841.1"/>
    </source>
</evidence>
<gene>
    <name evidence="1" type="ORF">L210DRAFT_205673</name>
</gene>
<proteinExistence type="predicted"/>
<accession>A0AAD4BTA4</accession>
<protein>
    <submittedName>
        <fullName evidence="1">Uncharacterized protein</fullName>
    </submittedName>
</protein>
<reference evidence="1" key="2">
    <citation type="journal article" date="2020" name="Nat. Commun.">
        <title>Large-scale genome sequencing of mycorrhizal fungi provides insights into the early evolution of symbiotic traits.</title>
        <authorList>
            <person name="Miyauchi S."/>
            <person name="Kiss E."/>
            <person name="Kuo A."/>
            <person name="Drula E."/>
            <person name="Kohler A."/>
            <person name="Sanchez-Garcia M."/>
            <person name="Morin E."/>
            <person name="Andreopoulos B."/>
            <person name="Barry K.W."/>
            <person name="Bonito G."/>
            <person name="Buee M."/>
            <person name="Carver A."/>
            <person name="Chen C."/>
            <person name="Cichocki N."/>
            <person name="Clum A."/>
            <person name="Culley D."/>
            <person name="Crous P.W."/>
            <person name="Fauchery L."/>
            <person name="Girlanda M."/>
            <person name="Hayes R.D."/>
            <person name="Keri Z."/>
            <person name="LaButti K."/>
            <person name="Lipzen A."/>
            <person name="Lombard V."/>
            <person name="Magnuson J."/>
            <person name="Maillard F."/>
            <person name="Murat C."/>
            <person name="Nolan M."/>
            <person name="Ohm R.A."/>
            <person name="Pangilinan J."/>
            <person name="Pereira M.F."/>
            <person name="Perotto S."/>
            <person name="Peter M."/>
            <person name="Pfister S."/>
            <person name="Riley R."/>
            <person name="Sitrit Y."/>
            <person name="Stielow J.B."/>
            <person name="Szollosi G."/>
            <person name="Zifcakova L."/>
            <person name="Stursova M."/>
            <person name="Spatafora J.W."/>
            <person name="Tedersoo L."/>
            <person name="Vaario L.M."/>
            <person name="Yamada A."/>
            <person name="Yan M."/>
            <person name="Wang P."/>
            <person name="Xu J."/>
            <person name="Bruns T."/>
            <person name="Baldrian P."/>
            <person name="Vilgalys R."/>
            <person name="Dunand C."/>
            <person name="Henrissat B."/>
            <person name="Grigoriev I.V."/>
            <person name="Hibbett D."/>
            <person name="Nagy L.G."/>
            <person name="Martin F.M."/>
        </authorList>
    </citation>
    <scope>NUCLEOTIDE SEQUENCE</scope>
    <source>
        <strain evidence="1">BED1</strain>
    </source>
</reference>
<dbReference type="EMBL" id="WHUW01000015">
    <property type="protein sequence ID" value="KAF8438841.1"/>
    <property type="molecule type" value="Genomic_DNA"/>
</dbReference>
<evidence type="ECO:0000313" key="2">
    <source>
        <dbReference type="Proteomes" id="UP001194468"/>
    </source>
</evidence>
<dbReference type="Proteomes" id="UP001194468">
    <property type="component" value="Unassembled WGS sequence"/>
</dbReference>
<name>A0AAD4BTA4_BOLED</name>
<dbReference type="AlphaFoldDB" id="A0AAD4BTA4"/>
<reference evidence="1" key="1">
    <citation type="submission" date="2019-10" db="EMBL/GenBank/DDBJ databases">
        <authorList>
            <consortium name="DOE Joint Genome Institute"/>
            <person name="Kuo A."/>
            <person name="Miyauchi S."/>
            <person name="Kiss E."/>
            <person name="Drula E."/>
            <person name="Kohler A."/>
            <person name="Sanchez-Garcia M."/>
            <person name="Andreopoulos B."/>
            <person name="Barry K.W."/>
            <person name="Bonito G."/>
            <person name="Buee M."/>
            <person name="Carver A."/>
            <person name="Chen C."/>
            <person name="Cichocki N."/>
            <person name="Clum A."/>
            <person name="Culley D."/>
            <person name="Crous P.W."/>
            <person name="Fauchery L."/>
            <person name="Girlanda M."/>
            <person name="Hayes R."/>
            <person name="Keri Z."/>
            <person name="LaButti K."/>
            <person name="Lipzen A."/>
            <person name="Lombard V."/>
            <person name="Magnuson J."/>
            <person name="Maillard F."/>
            <person name="Morin E."/>
            <person name="Murat C."/>
            <person name="Nolan M."/>
            <person name="Ohm R."/>
            <person name="Pangilinan J."/>
            <person name="Pereira M."/>
            <person name="Perotto S."/>
            <person name="Peter M."/>
            <person name="Riley R."/>
            <person name="Sitrit Y."/>
            <person name="Stielow B."/>
            <person name="Szollosi G."/>
            <person name="Zifcakova L."/>
            <person name="Stursova M."/>
            <person name="Spatafora J.W."/>
            <person name="Tedersoo L."/>
            <person name="Vaario L.-M."/>
            <person name="Yamada A."/>
            <person name="Yan M."/>
            <person name="Wang P."/>
            <person name="Xu J."/>
            <person name="Bruns T."/>
            <person name="Baldrian P."/>
            <person name="Vilgalys R."/>
            <person name="Henrissat B."/>
            <person name="Grigoriev I.V."/>
            <person name="Hibbett D."/>
            <person name="Nagy L.G."/>
            <person name="Martin F.M."/>
        </authorList>
    </citation>
    <scope>NUCLEOTIDE SEQUENCE</scope>
    <source>
        <strain evidence="1">BED1</strain>
    </source>
</reference>
<sequence>MTIKFPFNRSWGRLVSREPEVFSLKRMSSTSFPWRRLRLSIQTGVLTIYLTSTQLLLPISIYLNPYSPIPNGCFCDACS</sequence>
<keyword evidence="2" id="KW-1185">Reference proteome</keyword>